<proteinExistence type="predicted"/>
<dbReference type="EMBL" id="AYKW01000069">
    <property type="protein sequence ID" value="PIL22655.1"/>
    <property type="molecule type" value="Genomic_DNA"/>
</dbReference>
<feature type="region of interest" description="Disordered" evidence="1">
    <location>
        <begin position="403"/>
        <end position="471"/>
    </location>
</feature>
<evidence type="ECO:0000313" key="2">
    <source>
        <dbReference type="EMBL" id="PIL22655.1"/>
    </source>
</evidence>
<evidence type="ECO:0000256" key="1">
    <source>
        <dbReference type="SAM" id="MobiDB-lite"/>
    </source>
</evidence>
<feature type="compositionally biased region" description="Acidic residues" evidence="1">
    <location>
        <begin position="739"/>
        <end position="749"/>
    </location>
</feature>
<dbReference type="GO" id="GO:0000182">
    <property type="term" value="F:rDNA binding"/>
    <property type="evidence" value="ECO:0007669"/>
    <property type="project" value="TreeGrafter"/>
</dbReference>
<sequence>MPASEDEEPPAEVDPAYLAFFSESANDFRSHLSGRDDHDPPPASYFAPRSHWNSAEKDAFFRGLAVHSRLRPDLIAEEIKTKTVPDVCVYLAILEQRGRELLDGTTYINEPNRASGTRCPRRDLPAAVEVSEEWIAFEDRMADAMIALQPVWDQQPVIQAREDEVQKRRNALRAAKGPANPTSKVRDREGQKLRREEFDNWLVEKTSVWEGEDLLSSLDHIKLTTLDRMLRDGQEGRGGVDEAVGYDFEEDSAPVRETEDVQSVDEQRSSVAHTVGIDDQLIDPVLLAISQPSSSFSPALGEPGPPRTSGSSVPNPSSSLSQPTVPSTPPAISRSLPTSPPLSFHTTPATTAVPSVGSNEGSVGDLSQLSPGTRRRYQKRLYMRKKRAQANGAVVVEAVERLKPGRKPKKAASVDSLRAQATIDVPSSPSTPGEALHLDGPSSSQDGHHAAQSARKSTDNKRRTEFASQGIDGQRLRREGFDLFHLQGISKLMQTYNSLHDVPESVGSAISGATLSALHALVVNFVAEVMSRAIVWREQERVAKLQTKAWRLRENQVISRPNVKQALMLYGAECLDKNAHFARLTKKLGLDEDEDEVIDEGLPDGATSHQTDNEEEALEENGDDADEIPFEPLSLLRTVFPPLSNPLSRAPKDASTAVDPSVYLPLPPVGCIYGEPSSDEDLLPETLDEKLLVDELLEERQLEKWDRHHDIEGEKALWARVNTKNPHPNLAADTVDSDLEDLGVPDEPPEAVAIPEQPQRKPKRKEAEASALRSKDVEGGNAGERNKATTVDAPIDVDEPEVSAPKRRRVAGKGGLSQKSLLYMEPGANSRIKSSVYVLDSD</sequence>
<dbReference type="Gene3D" id="1.10.10.60">
    <property type="entry name" value="Homeodomain-like"/>
    <property type="match status" value="1"/>
</dbReference>
<dbReference type="GO" id="GO:0042790">
    <property type="term" value="P:nucleolar large rRNA transcription by RNA polymerase I"/>
    <property type="evidence" value="ECO:0007669"/>
    <property type="project" value="InterPro"/>
</dbReference>
<feature type="compositionally biased region" description="Basic and acidic residues" evidence="1">
    <location>
        <begin position="456"/>
        <end position="465"/>
    </location>
</feature>
<dbReference type="GO" id="GO:0000500">
    <property type="term" value="C:RNA polymerase I upstream activating factor complex"/>
    <property type="evidence" value="ECO:0007669"/>
    <property type="project" value="InterPro"/>
</dbReference>
<feature type="compositionally biased region" description="Basic and acidic residues" evidence="1">
    <location>
        <begin position="765"/>
        <end position="778"/>
    </location>
</feature>
<dbReference type="InterPro" id="IPR039601">
    <property type="entry name" value="Rrn5"/>
</dbReference>
<feature type="compositionally biased region" description="Polar residues" evidence="1">
    <location>
        <begin position="344"/>
        <end position="371"/>
    </location>
</feature>
<name>A0A2G8RMB1_9APHY</name>
<dbReference type="OrthoDB" id="2240312at2759"/>
<feature type="compositionally biased region" description="Low complexity" evidence="1">
    <location>
        <begin position="309"/>
        <end position="323"/>
    </location>
</feature>
<protein>
    <submittedName>
        <fullName evidence="2">Transcription factor</fullName>
    </submittedName>
</protein>
<feature type="region of interest" description="Disordered" evidence="1">
    <location>
        <begin position="598"/>
        <end position="626"/>
    </location>
</feature>
<dbReference type="AlphaFoldDB" id="A0A2G8RMB1"/>
<feature type="region of interest" description="Disordered" evidence="1">
    <location>
        <begin position="171"/>
        <end position="191"/>
    </location>
</feature>
<keyword evidence="3" id="KW-1185">Reference proteome</keyword>
<dbReference type="Proteomes" id="UP000230002">
    <property type="component" value="Unassembled WGS sequence"/>
</dbReference>
<feature type="region of interest" description="Disordered" evidence="1">
    <location>
        <begin position="232"/>
        <end position="269"/>
    </location>
</feature>
<dbReference type="GO" id="GO:0006361">
    <property type="term" value="P:transcription initiation at RNA polymerase I promoter"/>
    <property type="evidence" value="ECO:0007669"/>
    <property type="project" value="TreeGrafter"/>
</dbReference>
<reference evidence="2 3" key="1">
    <citation type="journal article" date="2015" name="Sci. Rep.">
        <title>Chromosome-level genome map provides insights into diverse defense mechanisms in the medicinal fungus Ganoderma sinense.</title>
        <authorList>
            <person name="Zhu Y."/>
            <person name="Xu J."/>
            <person name="Sun C."/>
            <person name="Zhou S."/>
            <person name="Xu H."/>
            <person name="Nelson D.R."/>
            <person name="Qian J."/>
            <person name="Song J."/>
            <person name="Luo H."/>
            <person name="Xiang L."/>
            <person name="Li Y."/>
            <person name="Xu Z."/>
            <person name="Ji A."/>
            <person name="Wang L."/>
            <person name="Lu S."/>
            <person name="Hayward A."/>
            <person name="Sun W."/>
            <person name="Li X."/>
            <person name="Schwartz D.C."/>
            <person name="Wang Y."/>
            <person name="Chen S."/>
        </authorList>
    </citation>
    <scope>NUCLEOTIDE SEQUENCE [LARGE SCALE GENOMIC DNA]</scope>
    <source>
        <strain evidence="2 3">ZZ0214-1</strain>
    </source>
</reference>
<gene>
    <name evidence="2" type="ORF">GSI_15347</name>
</gene>
<accession>A0A2G8RMB1</accession>
<dbReference type="GO" id="GO:0001181">
    <property type="term" value="F:RNA polymerase I general transcription initiation factor activity"/>
    <property type="evidence" value="ECO:0007669"/>
    <property type="project" value="TreeGrafter"/>
</dbReference>
<dbReference type="PANTHER" id="PTHR28079:SF1">
    <property type="entry name" value="RNA POLYMERASE I-SPECIFIC TRANSCRIPTION INITIATION FACTOR RRN5"/>
    <property type="match status" value="1"/>
</dbReference>
<dbReference type="PANTHER" id="PTHR28079">
    <property type="entry name" value="RNA POLYMERASE I-SPECIFIC TRANSCRIPTION INITIATION FACTOR RRN5"/>
    <property type="match status" value="1"/>
</dbReference>
<organism evidence="2 3">
    <name type="scientific">Ganoderma sinense ZZ0214-1</name>
    <dbReference type="NCBI Taxonomy" id="1077348"/>
    <lineage>
        <taxon>Eukaryota</taxon>
        <taxon>Fungi</taxon>
        <taxon>Dikarya</taxon>
        <taxon>Basidiomycota</taxon>
        <taxon>Agaricomycotina</taxon>
        <taxon>Agaricomycetes</taxon>
        <taxon>Polyporales</taxon>
        <taxon>Polyporaceae</taxon>
        <taxon>Ganoderma</taxon>
    </lineage>
</organism>
<comment type="caution">
    <text evidence="2">The sequence shown here is derived from an EMBL/GenBank/DDBJ whole genome shotgun (WGS) entry which is preliminary data.</text>
</comment>
<feature type="region of interest" description="Disordered" evidence="1">
    <location>
        <begin position="739"/>
        <end position="817"/>
    </location>
</feature>
<evidence type="ECO:0000313" key="3">
    <source>
        <dbReference type="Proteomes" id="UP000230002"/>
    </source>
</evidence>
<feature type="compositionally biased region" description="Acidic residues" evidence="1">
    <location>
        <begin position="613"/>
        <end position="626"/>
    </location>
</feature>
<feature type="region of interest" description="Disordered" evidence="1">
    <location>
        <begin position="293"/>
        <end position="375"/>
    </location>
</feature>